<dbReference type="EMBL" id="BGZK01000304">
    <property type="protein sequence ID" value="GBP35485.1"/>
    <property type="molecule type" value="Genomic_DNA"/>
</dbReference>
<accession>A0A4C1VCZ1</accession>
<evidence type="ECO:0000313" key="3">
    <source>
        <dbReference type="Proteomes" id="UP000299102"/>
    </source>
</evidence>
<organism evidence="2 3">
    <name type="scientific">Eumeta variegata</name>
    <name type="common">Bagworm moth</name>
    <name type="synonym">Eumeta japonica</name>
    <dbReference type="NCBI Taxonomy" id="151549"/>
    <lineage>
        <taxon>Eukaryota</taxon>
        <taxon>Metazoa</taxon>
        <taxon>Ecdysozoa</taxon>
        <taxon>Arthropoda</taxon>
        <taxon>Hexapoda</taxon>
        <taxon>Insecta</taxon>
        <taxon>Pterygota</taxon>
        <taxon>Neoptera</taxon>
        <taxon>Endopterygota</taxon>
        <taxon>Lepidoptera</taxon>
        <taxon>Glossata</taxon>
        <taxon>Ditrysia</taxon>
        <taxon>Tineoidea</taxon>
        <taxon>Psychidae</taxon>
        <taxon>Oiketicinae</taxon>
        <taxon>Eumeta</taxon>
    </lineage>
</organism>
<gene>
    <name evidence="2" type="ORF">EVAR_19995_1</name>
</gene>
<feature type="compositionally biased region" description="Basic residues" evidence="1">
    <location>
        <begin position="148"/>
        <end position="158"/>
    </location>
</feature>
<feature type="region of interest" description="Disordered" evidence="1">
    <location>
        <begin position="120"/>
        <end position="158"/>
    </location>
</feature>
<comment type="caution">
    <text evidence="2">The sequence shown here is derived from an EMBL/GenBank/DDBJ whole genome shotgun (WGS) entry which is preliminary data.</text>
</comment>
<proteinExistence type="predicted"/>
<sequence length="158" mass="17802">MGAVKTDRGAERPPGRLVLIYEEKFDGGEKKAVRENRSSETIASGAVCERASFKTVWKKFYLQKVRHESSASRCIAEWTHLFYDNKDIAGVPGRWAVLYRRCNGIPSGGVGRRGVRGAKGGTVWAVPPPRPYAPRAARRRPPAQTRVRPSRSRRRSRR</sequence>
<dbReference type="AlphaFoldDB" id="A0A4C1VCZ1"/>
<evidence type="ECO:0000313" key="2">
    <source>
        <dbReference type="EMBL" id="GBP35485.1"/>
    </source>
</evidence>
<name>A0A4C1VCZ1_EUMVA</name>
<evidence type="ECO:0000256" key="1">
    <source>
        <dbReference type="SAM" id="MobiDB-lite"/>
    </source>
</evidence>
<protein>
    <submittedName>
        <fullName evidence="2">Uncharacterized protein</fullName>
    </submittedName>
</protein>
<dbReference type="Proteomes" id="UP000299102">
    <property type="component" value="Unassembled WGS sequence"/>
</dbReference>
<keyword evidence="3" id="KW-1185">Reference proteome</keyword>
<reference evidence="2 3" key="1">
    <citation type="journal article" date="2019" name="Commun. Biol.">
        <title>The bagworm genome reveals a unique fibroin gene that provides high tensile strength.</title>
        <authorList>
            <person name="Kono N."/>
            <person name="Nakamura H."/>
            <person name="Ohtoshi R."/>
            <person name="Tomita M."/>
            <person name="Numata K."/>
            <person name="Arakawa K."/>
        </authorList>
    </citation>
    <scope>NUCLEOTIDE SEQUENCE [LARGE SCALE GENOMIC DNA]</scope>
</reference>